<evidence type="ECO:0000259" key="8">
    <source>
        <dbReference type="Pfam" id="PF05140"/>
    </source>
</evidence>
<keyword evidence="3" id="KW-0201">Cytochrome c-type biogenesis</keyword>
<dbReference type="InterPro" id="IPR023494">
    <property type="entry name" value="Cyt_c_bgen_Ccs1/CcsB/ResB"/>
</dbReference>
<feature type="transmembrane region" description="Helical" evidence="7">
    <location>
        <begin position="33"/>
        <end position="51"/>
    </location>
</feature>
<feature type="transmembrane region" description="Helical" evidence="7">
    <location>
        <begin position="83"/>
        <end position="102"/>
    </location>
</feature>
<sequence>MECELSVSTSGVQIRTEHRIVRDAIELLSSMRFAISLLVILAIASVIGTVLTQEDPYPNYVNQFGPFWADIFRALGLYTMYSAWWFMLILAFLIVSISLCVIRNAPKMIADMKSWKERVREGSLRAFHHNAEYVATMDREYAAQTLGELVRRLGYQMRVVPRDEPDGTATLITAKRGAFNKLGYIFAHLAIVVICLGGLLDSNLPIKLQMWLFNKTPVQSNQVISQIGPEHRLSASNPTFRGYAWVPEGQHVSTAILNQQNGSLIQDLPFSIELNKFIVDYYSTGMPKLFASDIVVVDHDSGKRIPARVEVNKPFVYDGVAIYQSSFQDGGSTMRISAYPMTGTGSQPVPLAGTIGASMPLGSLGQGDTVEFTDFRAINVENVSNGAGRNDARGVSHQSLKQAFDERLGSGAKTSKPVELRNVGPSVQFKIRDKSGQAHEYNNYMLPVLIDGQRVFLAGMRSRPDDPFRYLRIPADNAGSVNEWMRLRAALADPAVRDEAARRFAVRSMPSASNSALQSPLRDSAQRVLNLFAGGARPDGMPAGVPPNGGFQAVAEFIDHSVPNAEQQKAAELLLRMLEGALWEVWQIARERAGEPPAPPDADNTRFMQSAIHALSDSFFYGAPVYLQLDSFKQVQASVFQLTRAPGKPLVYLGSILLVLGIFAMFYVRERRLWIWLKPEGQHGGTRVLMAMSTARRTLDFAGEYVRMRDALGAALGVRPLDAGLSHVATSNAATRSSNAGDDAPSSQTGDTSASNTSAPTSLRSPQK</sequence>
<evidence type="ECO:0000256" key="3">
    <source>
        <dbReference type="ARBA" id="ARBA00022748"/>
    </source>
</evidence>
<evidence type="ECO:0000313" key="9">
    <source>
        <dbReference type="EMBL" id="PPB83289.1"/>
    </source>
</evidence>
<gene>
    <name evidence="9" type="ORF">B0O95_109116</name>
</gene>
<keyword evidence="5 7" id="KW-0472">Membrane</keyword>
<dbReference type="PANTHER" id="PTHR31566">
    <property type="entry name" value="CYTOCHROME C BIOGENESIS PROTEIN CCS1, CHLOROPLASTIC"/>
    <property type="match status" value="1"/>
</dbReference>
<accession>A0A2P5K993</accession>
<evidence type="ECO:0000256" key="1">
    <source>
        <dbReference type="ARBA" id="ARBA00004141"/>
    </source>
</evidence>
<keyword evidence="10" id="KW-1185">Reference proteome</keyword>
<dbReference type="GO" id="GO:0017004">
    <property type="term" value="P:cytochrome complex assembly"/>
    <property type="evidence" value="ECO:0007669"/>
    <property type="project" value="UniProtKB-KW"/>
</dbReference>
<proteinExistence type="predicted"/>
<evidence type="ECO:0000256" key="6">
    <source>
        <dbReference type="SAM" id="MobiDB-lite"/>
    </source>
</evidence>
<comment type="subcellular location">
    <subcellularLocation>
        <location evidence="1">Membrane</location>
        <topology evidence="1">Multi-pass membrane protein</topology>
    </subcellularLocation>
</comment>
<feature type="domain" description="ResB-like" evidence="8">
    <location>
        <begin position="31"/>
        <end position="704"/>
    </location>
</feature>
<feature type="compositionally biased region" description="Polar residues" evidence="6">
    <location>
        <begin position="745"/>
        <end position="768"/>
    </location>
</feature>
<comment type="caution">
    <text evidence="9">The sequence shown here is derived from an EMBL/GenBank/DDBJ whole genome shotgun (WGS) entry which is preliminary data.</text>
</comment>
<dbReference type="Pfam" id="PF05140">
    <property type="entry name" value="ResB"/>
    <property type="match status" value="1"/>
</dbReference>
<evidence type="ECO:0000256" key="7">
    <source>
        <dbReference type="SAM" id="Phobius"/>
    </source>
</evidence>
<evidence type="ECO:0000256" key="4">
    <source>
        <dbReference type="ARBA" id="ARBA00022989"/>
    </source>
</evidence>
<dbReference type="Proteomes" id="UP000243096">
    <property type="component" value="Unassembled WGS sequence"/>
</dbReference>
<name>A0A2P5K993_9BURK</name>
<feature type="transmembrane region" description="Helical" evidence="7">
    <location>
        <begin position="182"/>
        <end position="200"/>
    </location>
</feature>
<keyword evidence="2 7" id="KW-0812">Transmembrane</keyword>
<dbReference type="PANTHER" id="PTHR31566:SF0">
    <property type="entry name" value="CYTOCHROME C BIOGENESIS PROTEIN CCS1, CHLOROPLASTIC"/>
    <property type="match status" value="1"/>
</dbReference>
<feature type="transmembrane region" description="Helical" evidence="7">
    <location>
        <begin position="650"/>
        <end position="668"/>
    </location>
</feature>
<protein>
    <submittedName>
        <fullName evidence="9">Cytochrome c biogenesis protein</fullName>
    </submittedName>
</protein>
<feature type="region of interest" description="Disordered" evidence="6">
    <location>
        <begin position="732"/>
        <end position="768"/>
    </location>
</feature>
<dbReference type="AlphaFoldDB" id="A0A2P5K993"/>
<organism evidence="9 10">
    <name type="scientific">Mycetohabitans endofungorum</name>
    <dbReference type="NCBI Taxonomy" id="417203"/>
    <lineage>
        <taxon>Bacteria</taxon>
        <taxon>Pseudomonadati</taxon>
        <taxon>Pseudomonadota</taxon>
        <taxon>Betaproteobacteria</taxon>
        <taxon>Burkholderiales</taxon>
        <taxon>Burkholderiaceae</taxon>
        <taxon>Mycetohabitans</taxon>
    </lineage>
</organism>
<evidence type="ECO:0000256" key="2">
    <source>
        <dbReference type="ARBA" id="ARBA00022692"/>
    </source>
</evidence>
<evidence type="ECO:0000256" key="5">
    <source>
        <dbReference type="ARBA" id="ARBA00023136"/>
    </source>
</evidence>
<reference evidence="9 10" key="1">
    <citation type="submission" date="2018-01" db="EMBL/GenBank/DDBJ databases">
        <title>Genomic Encyclopedia of Type Strains, Phase III (KMG-III): the genomes of soil and plant-associated and newly described type strains.</title>
        <authorList>
            <person name="Whitman W."/>
        </authorList>
    </citation>
    <scope>NUCLEOTIDE SEQUENCE [LARGE SCALE GENOMIC DNA]</scope>
    <source>
        <strain evidence="9 10">HKI456</strain>
    </source>
</reference>
<evidence type="ECO:0000313" key="10">
    <source>
        <dbReference type="Proteomes" id="UP000243096"/>
    </source>
</evidence>
<dbReference type="EMBL" id="PRDW01000009">
    <property type="protein sequence ID" value="PPB83289.1"/>
    <property type="molecule type" value="Genomic_DNA"/>
</dbReference>
<keyword evidence="4 7" id="KW-1133">Transmembrane helix</keyword>
<dbReference type="GO" id="GO:0016020">
    <property type="term" value="C:membrane"/>
    <property type="evidence" value="ECO:0007669"/>
    <property type="project" value="UniProtKB-SubCell"/>
</dbReference>
<dbReference type="InterPro" id="IPR007816">
    <property type="entry name" value="ResB-like_domain"/>
</dbReference>